<dbReference type="KEGG" id="ppec:H9W90_03925"/>
<protein>
    <submittedName>
        <fullName evidence="5">DUF4105 domain-containing protein</fullName>
    </submittedName>
</protein>
<dbReference type="AlphaFoldDB" id="A0A7G9LCC9"/>
<accession>A0A7G9LCC9</accession>
<feature type="domain" description="Lnb N-terminal periplasmic" evidence="3">
    <location>
        <begin position="28"/>
        <end position="165"/>
    </location>
</feature>
<feature type="transmembrane region" description="Helical" evidence="1">
    <location>
        <begin position="284"/>
        <end position="306"/>
    </location>
</feature>
<dbReference type="Proteomes" id="UP000515808">
    <property type="component" value="Chromosome"/>
</dbReference>
<feature type="signal peptide" evidence="2">
    <location>
        <begin position="1"/>
        <end position="20"/>
    </location>
</feature>
<feature type="domain" description="Lnb-like transmembrane" evidence="4">
    <location>
        <begin position="250"/>
        <end position="385"/>
    </location>
</feature>
<organism evidence="5 6">
    <name type="scientific">Polaribacter pectinis</name>
    <dbReference type="NCBI Taxonomy" id="2738844"/>
    <lineage>
        <taxon>Bacteria</taxon>
        <taxon>Pseudomonadati</taxon>
        <taxon>Bacteroidota</taxon>
        <taxon>Flavobacteriia</taxon>
        <taxon>Flavobacteriales</taxon>
        <taxon>Flavobacteriaceae</taxon>
    </lineage>
</organism>
<dbReference type="InterPro" id="IPR025178">
    <property type="entry name" value="Lnb_N"/>
</dbReference>
<feature type="transmembrane region" description="Helical" evidence="1">
    <location>
        <begin position="345"/>
        <end position="361"/>
    </location>
</feature>
<dbReference type="Pfam" id="PF13387">
    <property type="entry name" value="Lnb_N"/>
    <property type="match status" value="1"/>
</dbReference>
<evidence type="ECO:0000313" key="5">
    <source>
        <dbReference type="EMBL" id="QNM86278.1"/>
    </source>
</evidence>
<evidence type="ECO:0000256" key="1">
    <source>
        <dbReference type="SAM" id="Phobius"/>
    </source>
</evidence>
<feature type="transmembrane region" description="Helical" evidence="1">
    <location>
        <begin position="367"/>
        <end position="385"/>
    </location>
</feature>
<evidence type="ECO:0000256" key="2">
    <source>
        <dbReference type="SAM" id="SignalP"/>
    </source>
</evidence>
<evidence type="ECO:0000313" key="6">
    <source>
        <dbReference type="Proteomes" id="UP000515808"/>
    </source>
</evidence>
<feature type="chain" id="PRO_5028829368" evidence="2">
    <location>
        <begin position="21"/>
        <end position="396"/>
    </location>
</feature>
<proteinExistence type="predicted"/>
<keyword evidence="1" id="KW-0812">Transmembrane</keyword>
<keyword evidence="1" id="KW-1133">Transmembrane helix</keyword>
<evidence type="ECO:0000259" key="3">
    <source>
        <dbReference type="Pfam" id="PF13387"/>
    </source>
</evidence>
<evidence type="ECO:0000259" key="4">
    <source>
        <dbReference type="Pfam" id="PF25221"/>
    </source>
</evidence>
<dbReference type="EMBL" id="CP060695">
    <property type="protein sequence ID" value="QNM86278.1"/>
    <property type="molecule type" value="Genomic_DNA"/>
</dbReference>
<gene>
    <name evidence="5" type="ORF">H9W90_03925</name>
</gene>
<keyword evidence="2" id="KW-0732">Signal</keyword>
<keyword evidence="6" id="KW-1185">Reference proteome</keyword>
<feature type="transmembrane region" description="Helical" evidence="1">
    <location>
        <begin position="254"/>
        <end position="272"/>
    </location>
</feature>
<dbReference type="InterPro" id="IPR057436">
    <property type="entry name" value="5TMH_Lnb"/>
</dbReference>
<name>A0A7G9LCC9_9FLAO</name>
<sequence>MKKKYFFLLLLLSFLKPIYSQVELSVYSEVSIVTAGPGTELYSAFGHSAVRIKDPVLNLDIIYNYGVFDFNAPNFYSNFAKGNLIYTLARYDFKYFLRTYNNEKRWVKQQVLNLTRDERQAYFLFLEDNAKPSNANYSYDPYFNNCATILRDITKSILKNKVAFNDNHLVKDQTLRSLMDKELYWNTWGSFGINLIAGTILDKKATTSEYMYLPDYVYDAFKHGTIYIKNQPENLVKREDVLLNFKENKQKSGLFNPFIIFSILAILGIFITSKDFKNNKRTKVLDFILFFITGVIGCVIAFLWFFSSHSTAPNNFNFLWAFAPNLIVSFILLKNHQHKWLQKYLQLLILFLIVIPILWLARVQGFPIAVIPLLILLLVRYLYLLKNVIVRDNIIS</sequence>
<dbReference type="RefSeq" id="WP_187483160.1">
    <property type="nucleotide sequence ID" value="NZ_CP060695.1"/>
</dbReference>
<dbReference type="Pfam" id="PF25221">
    <property type="entry name" value="5TMH_Lnb"/>
    <property type="match status" value="1"/>
</dbReference>
<keyword evidence="1" id="KW-0472">Membrane</keyword>
<feature type="transmembrane region" description="Helical" evidence="1">
    <location>
        <begin position="318"/>
        <end position="333"/>
    </location>
</feature>
<reference evidence="5 6" key="1">
    <citation type="submission" date="2020-08" db="EMBL/GenBank/DDBJ databases">
        <title>Polaribacter sp. L12M9 isolated from gut of the Korean scallop.</title>
        <authorList>
            <person name="Jeong Y.S."/>
        </authorList>
    </citation>
    <scope>NUCLEOTIDE SEQUENCE [LARGE SCALE GENOMIC DNA]</scope>
    <source>
        <strain evidence="5 6">L12M9</strain>
    </source>
</reference>